<feature type="region of interest" description="Disordered" evidence="6">
    <location>
        <begin position="573"/>
        <end position="606"/>
    </location>
</feature>
<evidence type="ECO:0000256" key="4">
    <source>
        <dbReference type="ARBA" id="ARBA00023002"/>
    </source>
</evidence>
<feature type="compositionally biased region" description="Polar residues" evidence="6">
    <location>
        <begin position="588"/>
        <end position="601"/>
    </location>
</feature>
<feature type="region of interest" description="Disordered" evidence="6">
    <location>
        <begin position="1644"/>
        <end position="1665"/>
    </location>
</feature>
<keyword evidence="5" id="KW-0408">Iron</keyword>
<evidence type="ECO:0000256" key="2">
    <source>
        <dbReference type="ARBA" id="ARBA00022723"/>
    </source>
</evidence>
<comment type="similarity">
    <text evidence="1">Belongs to the TfdA dioxygenase family.</text>
</comment>
<proteinExistence type="inferred from homology"/>
<name>A0A1Q9CBY1_SYMMI</name>
<dbReference type="Proteomes" id="UP000186817">
    <property type="component" value="Unassembled WGS sequence"/>
</dbReference>
<dbReference type="OrthoDB" id="420738at2759"/>
<evidence type="ECO:0000259" key="7">
    <source>
        <dbReference type="Pfam" id="PF02668"/>
    </source>
</evidence>
<dbReference type="InterPro" id="IPR003819">
    <property type="entry name" value="TauD/TfdA-like"/>
</dbReference>
<keyword evidence="2" id="KW-0479">Metal-binding</keyword>
<dbReference type="EMBL" id="LSRX01001380">
    <property type="protein sequence ID" value="OLP80432.1"/>
    <property type="molecule type" value="Genomic_DNA"/>
</dbReference>
<evidence type="ECO:0000256" key="1">
    <source>
        <dbReference type="ARBA" id="ARBA00005896"/>
    </source>
</evidence>
<gene>
    <name evidence="8" type="primary">tauD</name>
    <name evidence="8" type="ORF">AK812_SmicGene39153</name>
</gene>
<dbReference type="Pfam" id="PF02668">
    <property type="entry name" value="TauD"/>
    <property type="match status" value="1"/>
</dbReference>
<keyword evidence="9" id="KW-1185">Reference proteome</keyword>
<feature type="compositionally biased region" description="Polar residues" evidence="6">
    <location>
        <begin position="980"/>
        <end position="1000"/>
    </location>
</feature>
<dbReference type="InterPro" id="IPR051178">
    <property type="entry name" value="TfdA_dioxygenase"/>
</dbReference>
<accession>A0A1Q9CBY1</accession>
<evidence type="ECO:0000256" key="6">
    <source>
        <dbReference type="SAM" id="MobiDB-lite"/>
    </source>
</evidence>
<dbReference type="Gene3D" id="3.60.130.10">
    <property type="entry name" value="Clavaminate synthase-like"/>
    <property type="match status" value="1"/>
</dbReference>
<keyword evidence="4" id="KW-0560">Oxidoreductase</keyword>
<protein>
    <submittedName>
        <fullName evidence="8">Alpha-ketoglutarate-dependent taurine dioxygenase</fullName>
    </submittedName>
</protein>
<feature type="domain" description="TauD/TfdA-like" evidence="7">
    <location>
        <begin position="1704"/>
        <end position="1877"/>
    </location>
</feature>
<feature type="region of interest" description="Disordered" evidence="6">
    <location>
        <begin position="979"/>
        <end position="1000"/>
    </location>
</feature>
<dbReference type="GO" id="GO:0051213">
    <property type="term" value="F:dioxygenase activity"/>
    <property type="evidence" value="ECO:0007669"/>
    <property type="project" value="UniProtKB-KW"/>
</dbReference>
<dbReference type="PANTHER" id="PTHR43779:SF3">
    <property type="entry name" value="(3R)-3-[(CARBOXYMETHYL)AMINO]FATTY ACID OXYGENASE_DECARBOXYLASE"/>
    <property type="match status" value="1"/>
</dbReference>
<comment type="caution">
    <text evidence="8">The sequence shown here is derived from an EMBL/GenBank/DDBJ whole genome shotgun (WGS) entry which is preliminary data.</text>
</comment>
<dbReference type="InterPro" id="IPR042098">
    <property type="entry name" value="TauD-like_sf"/>
</dbReference>
<evidence type="ECO:0000256" key="3">
    <source>
        <dbReference type="ARBA" id="ARBA00022964"/>
    </source>
</evidence>
<evidence type="ECO:0000313" key="9">
    <source>
        <dbReference type="Proteomes" id="UP000186817"/>
    </source>
</evidence>
<sequence length="2117" mass="239613">MQNGSLGRCIVDSSADQTAAGVKDSRSTAATLFVIMAFPAPILRRQLAGKSMGIGLLETHELEPLQSPTLIRRCFAMAASQLNLQDSFGTLITVPSKAAIHSPAVGRVLRSKWIERRLLVIRGLQDLTSHDLVTLSAHFGPLGPVPAGRAHASLGPVSEWVEWVEWVSGVGEWSEWSEWVSERASGPDTADVDDTTQYSLQQCPLRDEEKTRRSGLCSSNYCSYAKIAKFDSDSSGQCQWQWSQAEDEAAAFFCIPATSATTGIIPKPTMTQDPLEEIFVQNTTNQITSTQNTITQSTIFQGTIFQGTVANPQTNGLEIASTQKAGFQVTQSPTAISYTTGNGSKSQVEATILVVYYTTSTAYNRFPKNISKYAVGWESFEAFPVQNDMKRYVETLCASARLRISGGALLEHDLTWDRGGEATPETICRFYYLAAQDLTCKDPPLPTKTERILFWCHDTDVGALWNMLQSRDMLPMNAHGVSQFNCNIFYALGREICGGETDEYNTAWVLYNTTRSAKNLAGLVVGGKAWGSLRKHYGGSFETARAATQEDQVLKDSNPKAFCVSRNRYTASTTSRSSNLRSHPPLPGSSSTSTYEQPTSSLEEDDEHYDANLVFKSTLRRGMEEYGLRPLSHGRFTGVILTRNVAETVLLSQIQKTKRLREDNIDVDAIVEAVYKSKNLKPPDKVKEATNFVTPLVEEIFLAMKPWTQSKNYGKTSEQQDNHVAQRMQELEEEAAKYKQRLKSAGVEATPTKDPPAKRRRTQRGDRKKQYEKLIEEPFNVIKQTGQPPPTSMMSIKTWVTNLKKTMPADKHKELDQHIQQVQNLLDEGKYTKVQLQEMATRLAKTSFCYIGSTNLTVAKREYNRVAKLKQLQQLNLPKTEIAIRYWHDKQNYEHFSTLLLSQHQEYIDTWAEEHCLNQRWQPKLNYPFVTTELVKKAHGSVPARQQPHLQKPPDTLAKQLFKKIRRRLQLQGQQQQLLNTLPKQAQSTPSPATPSRNTMHPVSLELRSGKHDNETVTLLYRLANHMEQPWRSKARARLRRVLTFRNATVPKYNMPLKIPFLAHNDFKRNVEFITKLIRQHRHVLTPYHLPTKTIQEMPHPALNKVLWNHMCQVTTQGRHWKPEPCKCKEFLQEHPRAEHHEGHVATGLETLEFRKGQSNLGDVFANIGACNAFFPSKRRLHEQKLNQLRGWLRHHLFPNDDPIMDSFTSFFEEQWTRHKEQQRQEPRLTHRLIKHLVSSLPRSYIIHNEDHANAHLMIYCPNVYNQAAFNTWMDKKMFLLLDKSPDNVKADMERQTPAAGRKNYKKLLDYNKPIPYGYIMMKRKKQLAASFALPQWHFNSKSTRSIKSNMTKFNAQHIVDIIQFSFDVCAFTAIGEVFRQTCGTSMGSQISPILSTCAIVSTEITWLRLYGQHVASAHLADQLWIRRYVDNRAIIVDKEALHTSPYIWQLSSLQFYRKPVQLEDENCDDFLGFNINATTDRSATFFIRDRGDTDYLSQQMRIKSQFDYPMGYLWMIRRRAYLRTVMQKLSKALKVKATLLADAHGLACDMTIQNDVINAYGVLEVTHDLSMLLHLAQVNKATWIHCSQLLKSTHTDSKIQSNAPPHKHPISPDIIYGLLLTNSQVNYYNGYQYFQHDPLHEKEEAKRRKEAGGGGATDAGDGGHGNAILRIGNVRDEAGNLVSQPSSSKDEILLKDGSFQYRPKERLPVWHTDGTFKETPEAGTALFCRQAPPSGGATCFADAVAAWKELSLEKQERLQKLICICSLAHHDAKIRLRNPAYPMMSHEERCRNPARRVPLCLQHPETGQCSIYGINSSTCSLIDKGQEMCPSKLRHYEETGEEDDSVAILRDLLVHATAPQFTIVWNWLPGDFAICDLGSMRLSVLILQAQVLQSALQLRARQQVEDKERSGRMHTSFQGKLQDHTRLCHDAVDIVEGTADSPSCRATAQIIPKQAFERPRATVSLDGFGPLWFGLQGVMQGNTKRVEKRPAEFEWVAESCDMRRRTTLPSLAVLAGEVFRCLSATSFHLPGLASARRTKDLAGMQGVPARGFLFVLFSSLRGFFPSWTRLPPAARSLSLLLSACLGESWPRRTVKKSAFSLAGRRSGVPPDRPTEP</sequence>
<feature type="region of interest" description="Disordered" evidence="6">
    <location>
        <begin position="742"/>
        <end position="768"/>
    </location>
</feature>
<dbReference type="SUPFAM" id="SSF51197">
    <property type="entry name" value="Clavaminate synthase-like"/>
    <property type="match status" value="1"/>
</dbReference>
<dbReference type="GO" id="GO:0046872">
    <property type="term" value="F:metal ion binding"/>
    <property type="evidence" value="ECO:0007669"/>
    <property type="project" value="UniProtKB-KW"/>
</dbReference>
<evidence type="ECO:0000313" key="8">
    <source>
        <dbReference type="EMBL" id="OLP80432.1"/>
    </source>
</evidence>
<evidence type="ECO:0000256" key="5">
    <source>
        <dbReference type="ARBA" id="ARBA00023004"/>
    </source>
</evidence>
<feature type="compositionally biased region" description="Gly residues" evidence="6">
    <location>
        <begin position="1653"/>
        <end position="1665"/>
    </location>
</feature>
<dbReference type="PANTHER" id="PTHR43779">
    <property type="entry name" value="DIOXYGENASE RV0097-RELATED"/>
    <property type="match status" value="1"/>
</dbReference>
<keyword evidence="3 8" id="KW-0223">Dioxygenase</keyword>
<organism evidence="8 9">
    <name type="scientific">Symbiodinium microadriaticum</name>
    <name type="common">Dinoflagellate</name>
    <name type="synonym">Zooxanthella microadriatica</name>
    <dbReference type="NCBI Taxonomy" id="2951"/>
    <lineage>
        <taxon>Eukaryota</taxon>
        <taxon>Sar</taxon>
        <taxon>Alveolata</taxon>
        <taxon>Dinophyceae</taxon>
        <taxon>Suessiales</taxon>
        <taxon>Symbiodiniaceae</taxon>
        <taxon>Symbiodinium</taxon>
    </lineage>
</organism>
<reference evidence="8 9" key="1">
    <citation type="submission" date="2016-02" db="EMBL/GenBank/DDBJ databases">
        <title>Genome analysis of coral dinoflagellate symbionts highlights evolutionary adaptations to a symbiotic lifestyle.</title>
        <authorList>
            <person name="Aranda M."/>
            <person name="Li Y."/>
            <person name="Liew Y.J."/>
            <person name="Baumgarten S."/>
            <person name="Simakov O."/>
            <person name="Wilson M."/>
            <person name="Piel J."/>
            <person name="Ashoor H."/>
            <person name="Bougouffa S."/>
            <person name="Bajic V.B."/>
            <person name="Ryu T."/>
            <person name="Ravasi T."/>
            <person name="Bayer T."/>
            <person name="Micklem G."/>
            <person name="Kim H."/>
            <person name="Bhak J."/>
            <person name="Lajeunesse T.C."/>
            <person name="Voolstra C.R."/>
        </authorList>
    </citation>
    <scope>NUCLEOTIDE SEQUENCE [LARGE SCALE GENOMIC DNA]</scope>
    <source>
        <strain evidence="8 9">CCMP2467</strain>
    </source>
</reference>